<name>A0A8S2R9W0_9BILA</name>
<organism evidence="2 3">
    <name type="scientific">Didymodactylos carnosus</name>
    <dbReference type="NCBI Taxonomy" id="1234261"/>
    <lineage>
        <taxon>Eukaryota</taxon>
        <taxon>Metazoa</taxon>
        <taxon>Spiralia</taxon>
        <taxon>Gnathifera</taxon>
        <taxon>Rotifera</taxon>
        <taxon>Eurotatoria</taxon>
        <taxon>Bdelloidea</taxon>
        <taxon>Philodinida</taxon>
        <taxon>Philodinidae</taxon>
        <taxon>Didymodactylos</taxon>
    </lineage>
</organism>
<sequence>MTKENPTVRISLSIVIISWYEIK</sequence>
<dbReference type="EMBL" id="CAJNOK010022074">
    <property type="protein sequence ID" value="CAF1342414.1"/>
    <property type="molecule type" value="Genomic_DNA"/>
</dbReference>
<feature type="non-terminal residue" evidence="2">
    <location>
        <position position="23"/>
    </location>
</feature>
<reference evidence="2" key="1">
    <citation type="submission" date="2021-02" db="EMBL/GenBank/DDBJ databases">
        <authorList>
            <person name="Nowell W R."/>
        </authorList>
    </citation>
    <scope>NUCLEOTIDE SEQUENCE</scope>
</reference>
<gene>
    <name evidence="1" type="ORF">OVA965_LOCUS30405</name>
    <name evidence="2" type="ORF">TMI583_LOCUS31204</name>
</gene>
<dbReference type="Proteomes" id="UP000682733">
    <property type="component" value="Unassembled WGS sequence"/>
</dbReference>
<evidence type="ECO:0000313" key="2">
    <source>
        <dbReference type="EMBL" id="CAF4153466.1"/>
    </source>
</evidence>
<comment type="caution">
    <text evidence="2">The sequence shown here is derived from an EMBL/GenBank/DDBJ whole genome shotgun (WGS) entry which is preliminary data.</text>
</comment>
<proteinExistence type="predicted"/>
<dbReference type="Proteomes" id="UP000677228">
    <property type="component" value="Unassembled WGS sequence"/>
</dbReference>
<protein>
    <submittedName>
        <fullName evidence="2">Uncharacterized protein</fullName>
    </submittedName>
</protein>
<dbReference type="AlphaFoldDB" id="A0A8S2R9W0"/>
<evidence type="ECO:0000313" key="1">
    <source>
        <dbReference type="EMBL" id="CAF1342414.1"/>
    </source>
</evidence>
<accession>A0A8S2R9W0</accession>
<dbReference type="EMBL" id="CAJOBA010043700">
    <property type="protein sequence ID" value="CAF4153466.1"/>
    <property type="molecule type" value="Genomic_DNA"/>
</dbReference>
<evidence type="ECO:0000313" key="3">
    <source>
        <dbReference type="Proteomes" id="UP000682733"/>
    </source>
</evidence>